<dbReference type="Proteomes" id="UP001597459">
    <property type="component" value="Unassembled WGS sequence"/>
</dbReference>
<keyword evidence="2" id="KW-1185">Reference proteome</keyword>
<dbReference type="RefSeq" id="WP_176029363.1">
    <property type="nucleotide sequence ID" value="NZ_JBHSJV010000001.1"/>
</dbReference>
<name>A0ABW5N2U5_9FLAO</name>
<gene>
    <name evidence="1" type="ORF">ACFSTE_03180</name>
</gene>
<dbReference type="InterPro" id="IPR045493">
    <property type="entry name" value="DUF6435"/>
</dbReference>
<comment type="caution">
    <text evidence="1">The sequence shown here is derived from an EMBL/GenBank/DDBJ whole genome shotgun (WGS) entry which is preliminary data.</text>
</comment>
<reference evidence="2" key="1">
    <citation type="journal article" date="2019" name="Int. J. Syst. Evol. Microbiol.">
        <title>The Global Catalogue of Microorganisms (GCM) 10K type strain sequencing project: providing services to taxonomists for standard genome sequencing and annotation.</title>
        <authorList>
            <consortium name="The Broad Institute Genomics Platform"/>
            <consortium name="The Broad Institute Genome Sequencing Center for Infectious Disease"/>
            <person name="Wu L."/>
            <person name="Ma J."/>
        </authorList>
    </citation>
    <scope>NUCLEOTIDE SEQUENCE [LARGE SCALE GENOMIC DNA]</scope>
    <source>
        <strain evidence="2">KCTC 42423</strain>
    </source>
</reference>
<dbReference type="EMBL" id="JBHULX010000002">
    <property type="protein sequence ID" value="MFD2589817.1"/>
    <property type="molecule type" value="Genomic_DNA"/>
</dbReference>
<evidence type="ECO:0000313" key="2">
    <source>
        <dbReference type="Proteomes" id="UP001597459"/>
    </source>
</evidence>
<proteinExistence type="predicted"/>
<accession>A0ABW5N2U5</accession>
<dbReference type="NCBIfam" id="NF033487">
    <property type="entry name" value="Lacal_2735_fam"/>
    <property type="match status" value="1"/>
</dbReference>
<evidence type="ECO:0000313" key="1">
    <source>
        <dbReference type="EMBL" id="MFD2589817.1"/>
    </source>
</evidence>
<protein>
    <submittedName>
        <fullName evidence="1">Lacal_2735 family protein</fullName>
    </submittedName>
</protein>
<sequence length="72" mass="8603">MKKKNMFAWFKNKTQLEKLKCRYSKLMKCAYTVAPKNKQKCDQLHEEAKQLLVEIDKLENVLSHNKRTASHH</sequence>
<organism evidence="1 2">
    <name type="scientific">Aquimarina hainanensis</name>
    <dbReference type="NCBI Taxonomy" id="1578017"/>
    <lineage>
        <taxon>Bacteria</taxon>
        <taxon>Pseudomonadati</taxon>
        <taxon>Bacteroidota</taxon>
        <taxon>Flavobacteriia</taxon>
        <taxon>Flavobacteriales</taxon>
        <taxon>Flavobacteriaceae</taxon>
        <taxon>Aquimarina</taxon>
    </lineage>
</organism>